<evidence type="ECO:0000256" key="1">
    <source>
        <dbReference type="SAM" id="MobiDB-lite"/>
    </source>
</evidence>
<evidence type="ECO:0000313" key="3">
    <source>
        <dbReference type="Proteomes" id="UP000272025"/>
    </source>
</evidence>
<dbReference type="GeneID" id="39575412"/>
<feature type="region of interest" description="Disordered" evidence="1">
    <location>
        <begin position="99"/>
        <end position="120"/>
    </location>
</feature>
<evidence type="ECO:0000313" key="2">
    <source>
        <dbReference type="EMBL" id="ROT38374.1"/>
    </source>
</evidence>
<dbReference type="Proteomes" id="UP000272025">
    <property type="component" value="Unassembled WGS sequence"/>
</dbReference>
<accession>A0A3N2PV77</accession>
<feature type="compositionally biased region" description="Polar residues" evidence="1">
    <location>
        <begin position="104"/>
        <end position="119"/>
    </location>
</feature>
<sequence length="153" mass="16666">MPDIYPITCGKEKETRGRVLSWTSYSAWDLGRDLGPLSTSPTHTHIICESSWAENRRIFARNRCSCPNGTERFLTASAFLSGERCGFLPAIRPALLPADAAAPSSRTHSPPGSCTTRNPGQRVLGMQASERYPQSLFPLLPGGLASSPFSEQQ</sequence>
<gene>
    <name evidence="2" type="ORF">SODALDRAFT_160999</name>
</gene>
<dbReference type="AlphaFoldDB" id="A0A3N2PV77"/>
<dbReference type="RefSeq" id="XP_028466180.1">
    <property type="nucleotide sequence ID" value="XM_028606934.1"/>
</dbReference>
<dbReference type="EMBL" id="ML119055">
    <property type="protein sequence ID" value="ROT38374.1"/>
    <property type="molecule type" value="Genomic_DNA"/>
</dbReference>
<reference evidence="2 3" key="1">
    <citation type="journal article" date="2018" name="Mol. Ecol.">
        <title>The obligate alkalophilic soda-lake fungus Sodiomyces alkalinus has shifted to a protein diet.</title>
        <authorList>
            <person name="Grum-Grzhimaylo A.A."/>
            <person name="Falkoski D.L."/>
            <person name="van den Heuvel J."/>
            <person name="Valero-Jimenez C.A."/>
            <person name="Min B."/>
            <person name="Choi I.G."/>
            <person name="Lipzen A."/>
            <person name="Daum C.G."/>
            <person name="Aanen D.K."/>
            <person name="Tsang A."/>
            <person name="Henrissat B."/>
            <person name="Bilanenko E.N."/>
            <person name="de Vries R.P."/>
            <person name="van Kan J.A.L."/>
            <person name="Grigoriev I.V."/>
            <person name="Debets A.J.M."/>
        </authorList>
    </citation>
    <scope>NUCLEOTIDE SEQUENCE [LARGE SCALE GENOMIC DNA]</scope>
    <source>
        <strain evidence="2 3">F11</strain>
    </source>
</reference>
<organism evidence="2 3">
    <name type="scientific">Sodiomyces alkalinus (strain CBS 110278 / VKM F-3762 / F11)</name>
    <name type="common">Alkaliphilic filamentous fungus</name>
    <dbReference type="NCBI Taxonomy" id="1314773"/>
    <lineage>
        <taxon>Eukaryota</taxon>
        <taxon>Fungi</taxon>
        <taxon>Dikarya</taxon>
        <taxon>Ascomycota</taxon>
        <taxon>Pezizomycotina</taxon>
        <taxon>Sordariomycetes</taxon>
        <taxon>Hypocreomycetidae</taxon>
        <taxon>Glomerellales</taxon>
        <taxon>Plectosphaerellaceae</taxon>
        <taxon>Sodiomyces</taxon>
    </lineage>
</organism>
<protein>
    <submittedName>
        <fullName evidence="2">Uncharacterized protein</fullName>
    </submittedName>
</protein>
<keyword evidence="3" id="KW-1185">Reference proteome</keyword>
<proteinExistence type="predicted"/>
<name>A0A3N2PV77_SODAK</name>